<reference evidence="3 4" key="1">
    <citation type="submission" date="2021-08" db="EMBL/GenBank/DDBJ databases">
        <title>Draft Genome Sequence of Phanerochaete sordida strain YK-624.</title>
        <authorList>
            <person name="Mori T."/>
            <person name="Dohra H."/>
            <person name="Suzuki T."/>
            <person name="Kawagishi H."/>
            <person name="Hirai H."/>
        </authorList>
    </citation>
    <scope>NUCLEOTIDE SEQUENCE [LARGE SCALE GENOMIC DNA]</scope>
    <source>
        <strain evidence="3 4">YK-624</strain>
    </source>
</reference>
<name>A0A9P3GT77_9APHY</name>
<dbReference type="InterPro" id="IPR045341">
    <property type="entry name" value="DUF6532"/>
</dbReference>
<keyword evidence="4" id="KW-1185">Reference proteome</keyword>
<dbReference type="AlphaFoldDB" id="A0A9P3GT77"/>
<evidence type="ECO:0000256" key="1">
    <source>
        <dbReference type="SAM" id="MobiDB-lite"/>
    </source>
</evidence>
<proteinExistence type="predicted"/>
<evidence type="ECO:0000313" key="3">
    <source>
        <dbReference type="EMBL" id="GJF00824.1"/>
    </source>
</evidence>
<evidence type="ECO:0000313" key="4">
    <source>
        <dbReference type="Proteomes" id="UP000703269"/>
    </source>
</evidence>
<dbReference type="Proteomes" id="UP000703269">
    <property type="component" value="Unassembled WGS sequence"/>
</dbReference>
<accession>A0A9P3GT77</accession>
<dbReference type="Pfam" id="PF20149">
    <property type="entry name" value="DUF6532"/>
    <property type="match status" value="1"/>
</dbReference>
<gene>
    <name evidence="3" type="ORF">PsYK624_171260</name>
</gene>
<organism evidence="3 4">
    <name type="scientific">Phanerochaete sordida</name>
    <dbReference type="NCBI Taxonomy" id="48140"/>
    <lineage>
        <taxon>Eukaryota</taxon>
        <taxon>Fungi</taxon>
        <taxon>Dikarya</taxon>
        <taxon>Basidiomycota</taxon>
        <taxon>Agaricomycotina</taxon>
        <taxon>Agaricomycetes</taxon>
        <taxon>Polyporales</taxon>
        <taxon>Phanerochaetaceae</taxon>
        <taxon>Phanerochaete</taxon>
    </lineage>
</organism>
<evidence type="ECO:0000259" key="2">
    <source>
        <dbReference type="Pfam" id="PF20149"/>
    </source>
</evidence>
<dbReference type="OrthoDB" id="3225557at2759"/>
<protein>
    <recommendedName>
        <fullName evidence="2">DUF6532 domain-containing protein</fullName>
    </recommendedName>
</protein>
<dbReference type="EMBL" id="BPQB01000210">
    <property type="protein sequence ID" value="GJF00824.1"/>
    <property type="molecule type" value="Genomic_DNA"/>
</dbReference>
<feature type="domain" description="DUF6532" evidence="2">
    <location>
        <begin position="93"/>
        <end position="270"/>
    </location>
</feature>
<feature type="region of interest" description="Disordered" evidence="1">
    <location>
        <begin position="1"/>
        <end position="49"/>
    </location>
</feature>
<comment type="caution">
    <text evidence="3">The sequence shown here is derived from an EMBL/GenBank/DDBJ whole genome shotgun (WGS) entry which is preliminary data.</text>
</comment>
<sequence length="275" mass="31133">MAATRSKTGKGPNAPKTLSAKAAGKRKATHTPSASEDEDPRPPKKKAAPAEVVYHAGDIPLFTLVYGRNGRIRLKCIHHRLRRVIKTAFISLKYELYVYDAFPDTLKQNKLQFLAKCLKKAAMTLDEHEIYHQFSVDFNWTKEIISLLETQLSQLQGYVRRLALIKVPLHYKLNGNPPDLQERVLELLRGLRYVYAGDVMGVFDATKPFMHPCIADIIFHLLWTQRRSFLQLATGLFDIEWNGEAYKIIPGPLVCLVATAIHSVLRDMSTPAEVP</sequence>